<accession>F9Q2M0</accession>
<evidence type="ECO:0000313" key="6">
    <source>
        <dbReference type="Proteomes" id="UP000005621"/>
    </source>
</evidence>
<name>F9Q2M0_STROR</name>
<reference evidence="5 6" key="1">
    <citation type="submission" date="2011-07" db="EMBL/GenBank/DDBJ databases">
        <authorList>
            <person name="Harkins D.M."/>
            <person name="Madupu R."/>
            <person name="Durkin A.S."/>
            <person name="Torralba M."/>
            <person name="Methe B."/>
            <person name="Sutton G.G."/>
            <person name="Nelson K.E."/>
        </authorList>
    </citation>
    <scope>NUCLEOTIDE SEQUENCE [LARGE SCALE GENOMIC DNA]</scope>
    <source>
        <strain evidence="5 6">SK313</strain>
    </source>
</reference>
<dbReference type="EMBL" id="AFUU01000003">
    <property type="protein sequence ID" value="EGV01433.1"/>
    <property type="molecule type" value="Genomic_DNA"/>
</dbReference>
<dbReference type="InterPro" id="IPR051782">
    <property type="entry name" value="ABC_Transporter_VariousFunc"/>
</dbReference>
<dbReference type="AlphaFoldDB" id="F9Q2M0"/>
<dbReference type="Proteomes" id="UP000005621">
    <property type="component" value="Unassembled WGS sequence"/>
</dbReference>
<dbReference type="InterPro" id="IPR003439">
    <property type="entry name" value="ABC_transporter-like_ATP-bd"/>
</dbReference>
<dbReference type="Gene3D" id="3.40.50.300">
    <property type="entry name" value="P-loop containing nucleotide triphosphate hydrolases"/>
    <property type="match status" value="1"/>
</dbReference>
<dbReference type="PANTHER" id="PTHR42939:SF1">
    <property type="entry name" value="ABC TRANSPORTER ATP-BINDING PROTEIN ALBC-RELATED"/>
    <property type="match status" value="1"/>
</dbReference>
<dbReference type="GO" id="GO:0016887">
    <property type="term" value="F:ATP hydrolysis activity"/>
    <property type="evidence" value="ECO:0007669"/>
    <property type="project" value="InterPro"/>
</dbReference>
<keyword evidence="2" id="KW-0547">Nucleotide-binding</keyword>
<keyword evidence="1" id="KW-0813">Transport</keyword>
<gene>
    <name evidence="5" type="ORF">HMPREF9950_1305</name>
</gene>
<dbReference type="PANTHER" id="PTHR42939">
    <property type="entry name" value="ABC TRANSPORTER ATP-BINDING PROTEIN ALBC-RELATED"/>
    <property type="match status" value="1"/>
</dbReference>
<sequence length="92" mass="10326">MKYVLEVNDITKKYSAFELKPISFHIKSGEVMGFIGRNGAGKTTAIKSILNLVHPDAGNVRILGMDYLDNEDEIKQRIGYAVGGTNYYKRKN</sequence>
<evidence type="ECO:0000259" key="4">
    <source>
        <dbReference type="Pfam" id="PF00005"/>
    </source>
</evidence>
<dbReference type="Pfam" id="PF00005">
    <property type="entry name" value="ABC_tran"/>
    <property type="match status" value="1"/>
</dbReference>
<organism evidence="5 6">
    <name type="scientific">Streptococcus oralis SK313</name>
    <dbReference type="NCBI Taxonomy" id="1035190"/>
    <lineage>
        <taxon>Bacteria</taxon>
        <taxon>Bacillati</taxon>
        <taxon>Bacillota</taxon>
        <taxon>Bacilli</taxon>
        <taxon>Lactobacillales</taxon>
        <taxon>Streptococcaceae</taxon>
        <taxon>Streptococcus</taxon>
    </lineage>
</organism>
<dbReference type="PATRIC" id="fig|1035190.4.peg.837"/>
<evidence type="ECO:0000313" key="5">
    <source>
        <dbReference type="EMBL" id="EGV01433.1"/>
    </source>
</evidence>
<evidence type="ECO:0000256" key="1">
    <source>
        <dbReference type="ARBA" id="ARBA00022448"/>
    </source>
</evidence>
<dbReference type="GO" id="GO:0005524">
    <property type="term" value="F:ATP binding"/>
    <property type="evidence" value="ECO:0007669"/>
    <property type="project" value="UniProtKB-KW"/>
</dbReference>
<proteinExistence type="predicted"/>
<evidence type="ECO:0000256" key="3">
    <source>
        <dbReference type="ARBA" id="ARBA00022840"/>
    </source>
</evidence>
<evidence type="ECO:0000256" key="2">
    <source>
        <dbReference type="ARBA" id="ARBA00022741"/>
    </source>
</evidence>
<feature type="domain" description="ABC transporter" evidence="4">
    <location>
        <begin position="19"/>
        <end position="81"/>
    </location>
</feature>
<dbReference type="InterPro" id="IPR027417">
    <property type="entry name" value="P-loop_NTPase"/>
</dbReference>
<keyword evidence="3" id="KW-0067">ATP-binding</keyword>
<comment type="caution">
    <text evidence="5">The sequence shown here is derived from an EMBL/GenBank/DDBJ whole genome shotgun (WGS) entry which is preliminary data.</text>
</comment>
<protein>
    <submittedName>
        <fullName evidence="5">Conserved domain protein</fullName>
    </submittedName>
</protein>
<dbReference type="SUPFAM" id="SSF52540">
    <property type="entry name" value="P-loop containing nucleoside triphosphate hydrolases"/>
    <property type="match status" value="1"/>
</dbReference>